<dbReference type="Gene3D" id="3.30.70.140">
    <property type="entry name" value="Aspartate carbamoyltransferase regulatory subunit, N-terminal domain"/>
    <property type="match status" value="1"/>
</dbReference>
<dbReference type="AlphaFoldDB" id="A0A2A6Z7D8"/>
<dbReference type="Proteomes" id="UP000220752">
    <property type="component" value="Unassembled WGS sequence"/>
</dbReference>
<accession>A0A2A6Z7D8</accession>
<gene>
    <name evidence="1" type="ORF">CGS46_12115</name>
</gene>
<name>A0A2A6Z7D8_9FIRM</name>
<evidence type="ECO:0000313" key="1">
    <source>
        <dbReference type="EMBL" id="PDX57268.1"/>
    </source>
</evidence>
<dbReference type="PANTHER" id="PTHR35805">
    <property type="entry name" value="ASPARTATE CARBAMOYLTRANSFERASE REGULATORY CHAIN"/>
    <property type="match status" value="1"/>
</dbReference>
<comment type="caution">
    <text evidence="1">The sequence shown here is derived from an EMBL/GenBank/DDBJ whole genome shotgun (WGS) entry which is preliminary data.</text>
</comment>
<dbReference type="GO" id="GO:0006207">
    <property type="term" value="P:'de novo' pyrimidine nucleobase biosynthetic process"/>
    <property type="evidence" value="ECO:0007669"/>
    <property type="project" value="InterPro"/>
</dbReference>
<sequence>MLNIDEIQNGIVIDHIKAGTAIGLMDLLGIAGNRTASVALIQNARSNKTASGRKDIIKVEGDASWLNLDVLAYLDPGISVTIIENGKAVRKEKPMPPKRLVNIVKCRNPRCISSIEEECDQIFELSSNGKYRCIYCEQELQVKPE</sequence>
<reference evidence="1 2" key="1">
    <citation type="journal article" date="2017" name="Front. Microbiol.">
        <title>New Insights into the Diversity of the Genus Faecalibacterium.</title>
        <authorList>
            <person name="Benevides L."/>
            <person name="Burman S."/>
            <person name="Martin R."/>
            <person name="Robert V."/>
            <person name="Thomas M."/>
            <person name="Miquel S."/>
            <person name="Chain F."/>
            <person name="Sokol H."/>
            <person name="Bermudez-Humaran L.G."/>
            <person name="Morrison M."/>
            <person name="Langella P."/>
            <person name="Azevedo V.A."/>
            <person name="Chatel J.M."/>
            <person name="Soares S."/>
        </authorList>
    </citation>
    <scope>NUCLEOTIDE SEQUENCE [LARGE SCALE GENOMIC DNA]</scope>
    <source>
        <strain evidence="2">CNCM I-4540</strain>
    </source>
</reference>
<proteinExistence type="predicted"/>
<dbReference type="Pfam" id="PF02748">
    <property type="entry name" value="PyrI_C"/>
    <property type="match status" value="1"/>
</dbReference>
<dbReference type="InterPro" id="IPR036792">
    <property type="entry name" value="Asp_carbatrfase_reg_C_sf"/>
</dbReference>
<evidence type="ECO:0000313" key="2">
    <source>
        <dbReference type="Proteomes" id="UP000220752"/>
    </source>
</evidence>
<dbReference type="Gene3D" id="2.30.30.20">
    <property type="entry name" value="Aspartate carbamoyltransferase regulatory subunit, C-terminal domain"/>
    <property type="match status" value="1"/>
</dbReference>
<dbReference type="InterPro" id="IPR036793">
    <property type="entry name" value="Asp_carbatrfase_reg_N_sf"/>
</dbReference>
<dbReference type="InterPro" id="IPR002801">
    <property type="entry name" value="Asp_carbamoylTrfase_reg"/>
</dbReference>
<protein>
    <submittedName>
        <fullName evidence="1">Aspartate carbamoyltransferase regulatory subunit</fullName>
    </submittedName>
</protein>
<dbReference type="GO" id="GO:0009347">
    <property type="term" value="C:aspartate carbamoyltransferase complex"/>
    <property type="evidence" value="ECO:0007669"/>
    <property type="project" value="InterPro"/>
</dbReference>
<dbReference type="RefSeq" id="WP_097774892.1">
    <property type="nucleotide sequence ID" value="NZ_NMTU01000030.1"/>
</dbReference>
<dbReference type="InterPro" id="IPR020542">
    <property type="entry name" value="Asp_carbamoyltrfase_reg_C"/>
</dbReference>
<dbReference type="PANTHER" id="PTHR35805:SF1">
    <property type="entry name" value="ASPARTATE CARBAMOYLTRANSFERASE REGULATORY CHAIN"/>
    <property type="match status" value="1"/>
</dbReference>
<dbReference type="GO" id="GO:0016740">
    <property type="term" value="F:transferase activity"/>
    <property type="evidence" value="ECO:0007669"/>
    <property type="project" value="UniProtKB-KW"/>
</dbReference>
<dbReference type="SUPFAM" id="SSF54893">
    <property type="entry name" value="Aspartate carbamoyltransferase, Regulatory-chain, N-terminal domain"/>
    <property type="match status" value="1"/>
</dbReference>
<dbReference type="EMBL" id="NMTQ01000037">
    <property type="protein sequence ID" value="PDX57268.1"/>
    <property type="molecule type" value="Genomic_DNA"/>
</dbReference>
<keyword evidence="2" id="KW-1185">Reference proteome</keyword>
<organism evidence="1 2">
    <name type="scientific">Faecalibacterium langellae</name>
    <dbReference type="NCBI Taxonomy" id="3435293"/>
    <lineage>
        <taxon>Bacteria</taxon>
        <taxon>Bacillati</taxon>
        <taxon>Bacillota</taxon>
        <taxon>Clostridia</taxon>
        <taxon>Eubacteriales</taxon>
        <taxon>Oscillospiraceae</taxon>
        <taxon>Faecalibacterium</taxon>
    </lineage>
</organism>
<dbReference type="InterPro" id="IPR020545">
    <property type="entry name" value="Asp_carbamoyltransf_reg_N"/>
</dbReference>
<dbReference type="SUPFAM" id="SSF57825">
    <property type="entry name" value="Aspartate carbamoyltransferase, Regulatory-chain, C-terminal domain"/>
    <property type="match status" value="1"/>
</dbReference>
<dbReference type="Pfam" id="PF01948">
    <property type="entry name" value="PyrI"/>
    <property type="match status" value="1"/>
</dbReference>